<protein>
    <submittedName>
        <fullName evidence="2">Hint domain-containing protein</fullName>
    </submittedName>
</protein>
<proteinExistence type="predicted"/>
<dbReference type="EMBL" id="OAOQ01000002">
    <property type="protein sequence ID" value="SNX68566.1"/>
    <property type="molecule type" value="Genomic_DNA"/>
</dbReference>
<dbReference type="Pfam" id="PF13403">
    <property type="entry name" value="Hint_2"/>
    <property type="match status" value="1"/>
</dbReference>
<evidence type="ECO:0000313" key="3">
    <source>
        <dbReference type="Proteomes" id="UP000219467"/>
    </source>
</evidence>
<organism evidence="2 3">
    <name type="scientific">Cereibacter ovatus</name>
    <dbReference type="NCBI Taxonomy" id="439529"/>
    <lineage>
        <taxon>Bacteria</taxon>
        <taxon>Pseudomonadati</taxon>
        <taxon>Pseudomonadota</taxon>
        <taxon>Alphaproteobacteria</taxon>
        <taxon>Rhodobacterales</taxon>
        <taxon>Paracoccaceae</taxon>
        <taxon>Cereibacter</taxon>
    </lineage>
</organism>
<keyword evidence="3" id="KW-1185">Reference proteome</keyword>
<sequence>MYLEKFTEFAPDLRWAAGRAGCCACFPADANLLTPSGARPAGDLRPGDPVWTRDGAAAVAEARVGLLHGESMAGADDWPVTLAADALGAGVPERTLVLSPWHRICLGGWQDGPGAADEVLVPVHALLNGAGIRQSPPVASRPVVWLLFDRPQVVQVEALLAEAAARPRLFADARRAPAIRPYAGAWPATGPLRRG</sequence>
<accession>A0A285CND3</accession>
<dbReference type="RefSeq" id="WP_097029219.1">
    <property type="nucleotide sequence ID" value="NZ_OAOQ01000002.1"/>
</dbReference>
<dbReference type="SUPFAM" id="SSF51294">
    <property type="entry name" value="Hedgehog/intein (Hint) domain"/>
    <property type="match status" value="1"/>
</dbReference>
<reference evidence="3" key="1">
    <citation type="submission" date="2017-08" db="EMBL/GenBank/DDBJ databases">
        <authorList>
            <person name="Varghese N."/>
            <person name="Submissions S."/>
        </authorList>
    </citation>
    <scope>NUCLEOTIDE SEQUENCE [LARGE SCALE GENOMIC DNA]</scope>
    <source>
        <strain evidence="3">JA234</strain>
    </source>
</reference>
<evidence type="ECO:0000313" key="2">
    <source>
        <dbReference type="EMBL" id="SNX68566.1"/>
    </source>
</evidence>
<name>A0A285CND3_9RHOB</name>
<dbReference type="InterPro" id="IPR036844">
    <property type="entry name" value="Hint_dom_sf"/>
</dbReference>
<dbReference type="OrthoDB" id="6305173at2"/>
<dbReference type="InterPro" id="IPR028992">
    <property type="entry name" value="Hedgehog/Intein_dom"/>
</dbReference>
<dbReference type="Proteomes" id="UP000219467">
    <property type="component" value="Unassembled WGS sequence"/>
</dbReference>
<gene>
    <name evidence="2" type="ORF">SAMN05878503_102188</name>
</gene>
<feature type="domain" description="Hedgehog/Intein (Hint)" evidence="1">
    <location>
        <begin position="25"/>
        <end position="163"/>
    </location>
</feature>
<evidence type="ECO:0000259" key="1">
    <source>
        <dbReference type="Pfam" id="PF13403"/>
    </source>
</evidence>
<dbReference type="AlphaFoldDB" id="A0A285CND3"/>